<feature type="compositionally biased region" description="Polar residues" evidence="7">
    <location>
        <begin position="272"/>
        <end position="290"/>
    </location>
</feature>
<sequence length="697" mass="77121">KEGEITDYSSDDPSLESGTMKTDLEAGSCSSAIHCQDVCRSYGKLKVLNNLNLTVPQGQIYGLLGPSGCGKTTLLKCIVGTLKISHGHITVLGKPPAFPGHEVPGRMVGYMPQDIALYNEFTISNTLWFYGRIHGLSSKETEARMNFLIDFLDLPQKNSLVRNLSGGQRRRVSLGAALLQNPQLLILDEPTVGVDPVLRAKIWQHLVDIVRGGEVSVIITTHYIEEARQANTVGLMRNGQLLAEGPPDAVMKQHNAATLESAFLQLCEDSDQMGSKQSPQGRPLDSSPSPDSMGDESREPILRKSTPEDMCKYKADWKVRARHIIPKWRNIAALMIKTMVRMKRMPGSLCFQFLLPVIQICLMCLCIGGDPKGIDVAVVNNETSPSAYSRSLLSFLDNTSVYQVSLSHSEAFDGIYNGEYWGVIEFGENFTSYLTKRMLQPRVSRDVVEGGSVHVWLDLTSEFYSLLAFIETKLGSLSYMVAVPIKFEEPIYGNKNTDFTTFVTPGAVLSITFYLAVGLTALSFVLERKEGLLDRCWVAGVSSLETMLAHLFSQLFVISVQIILLLIFILLVFKIPNEGSLALVISLIVLQGVTGISFGLVISSAIDDEQSANQAALGIFYPNLIISGVIWPVECIPYPLRYVSLVLPQTYASEALRCIMYRGWGLSHMMVWRGFVVTLGWNTFFLMLATVILKLRM</sequence>
<proteinExistence type="predicted"/>
<keyword evidence="4" id="KW-0067">ATP-binding</keyword>
<keyword evidence="12" id="KW-1185">Reference proteome</keyword>
<evidence type="ECO:0000256" key="4">
    <source>
        <dbReference type="ARBA" id="ARBA00022840"/>
    </source>
</evidence>
<evidence type="ECO:0000313" key="11">
    <source>
        <dbReference type="Ensembl" id="ENSCCRP00010104188.1"/>
    </source>
</evidence>
<feature type="domain" description="ABC transporter" evidence="9">
    <location>
        <begin position="33"/>
        <end position="263"/>
    </location>
</feature>
<evidence type="ECO:0000256" key="8">
    <source>
        <dbReference type="SAM" id="Phobius"/>
    </source>
</evidence>
<keyword evidence="2 8" id="KW-0812">Transmembrane</keyword>
<evidence type="ECO:0000313" key="12">
    <source>
        <dbReference type="Proteomes" id="UP000694427"/>
    </source>
</evidence>
<feature type="transmembrane region" description="Helical" evidence="8">
    <location>
        <begin position="502"/>
        <end position="526"/>
    </location>
</feature>
<evidence type="ECO:0000259" key="9">
    <source>
        <dbReference type="PROSITE" id="PS50893"/>
    </source>
</evidence>
<dbReference type="Gene3D" id="3.40.50.300">
    <property type="entry name" value="P-loop containing nucleotide triphosphate hydrolases"/>
    <property type="match status" value="1"/>
</dbReference>
<feature type="domain" description="ABC transmembrane type-2" evidence="10">
    <location>
        <begin position="467"/>
        <end position="696"/>
    </location>
</feature>
<dbReference type="GO" id="GO:0016887">
    <property type="term" value="F:ATP hydrolysis activity"/>
    <property type="evidence" value="ECO:0007669"/>
    <property type="project" value="InterPro"/>
</dbReference>
<dbReference type="InterPro" id="IPR017871">
    <property type="entry name" value="ABC_transporter-like_CS"/>
</dbReference>
<dbReference type="SUPFAM" id="SSF52540">
    <property type="entry name" value="P-loop containing nucleoside triphosphate hydrolases"/>
    <property type="match status" value="1"/>
</dbReference>
<dbReference type="SMART" id="SM00382">
    <property type="entry name" value="AAA"/>
    <property type="match status" value="1"/>
</dbReference>
<dbReference type="Pfam" id="PF00005">
    <property type="entry name" value="ABC_tran"/>
    <property type="match status" value="1"/>
</dbReference>
<dbReference type="Pfam" id="PF12698">
    <property type="entry name" value="ABC2_membrane_3"/>
    <property type="match status" value="1"/>
</dbReference>
<reference evidence="11" key="2">
    <citation type="submission" date="2025-09" db="UniProtKB">
        <authorList>
            <consortium name="Ensembl"/>
        </authorList>
    </citation>
    <scope>IDENTIFICATION</scope>
</reference>
<dbReference type="GO" id="GO:0005524">
    <property type="term" value="F:ATP binding"/>
    <property type="evidence" value="ECO:0007669"/>
    <property type="project" value="UniProtKB-KW"/>
</dbReference>
<feature type="compositionally biased region" description="Basic and acidic residues" evidence="7">
    <location>
        <begin position="295"/>
        <end position="305"/>
    </location>
</feature>
<dbReference type="PROSITE" id="PS51012">
    <property type="entry name" value="ABC_TM2"/>
    <property type="match status" value="1"/>
</dbReference>
<dbReference type="Ensembl" id="ENSCCRT00010115757.1">
    <property type="protein sequence ID" value="ENSCCRP00010104188.1"/>
    <property type="gene ID" value="ENSCCRG00010045884.1"/>
</dbReference>
<dbReference type="PRINTS" id="PR00164">
    <property type="entry name" value="ABC2TRNSPORT"/>
</dbReference>
<dbReference type="PANTHER" id="PTHR43038">
    <property type="entry name" value="ATP-BINDING CASSETTE, SUB-FAMILY H, MEMBER 1"/>
    <property type="match status" value="1"/>
</dbReference>
<gene>
    <name evidence="11" type="primary">LOC109108488</name>
</gene>
<dbReference type="CDD" id="cd03230">
    <property type="entry name" value="ABC_DR_subfamily_A"/>
    <property type="match status" value="1"/>
</dbReference>
<dbReference type="PANTHER" id="PTHR43038:SF3">
    <property type="entry name" value="ABC TRANSPORTER G FAMILY MEMBER 20 ISOFORM X1"/>
    <property type="match status" value="1"/>
</dbReference>
<evidence type="ECO:0000256" key="1">
    <source>
        <dbReference type="ARBA" id="ARBA00004141"/>
    </source>
</evidence>
<feature type="transmembrane region" description="Helical" evidence="8">
    <location>
        <begin position="579"/>
        <end position="603"/>
    </location>
</feature>
<dbReference type="InterPro" id="IPR047817">
    <property type="entry name" value="ABC2_TM_bact-type"/>
</dbReference>
<reference evidence="11" key="1">
    <citation type="submission" date="2025-08" db="UniProtKB">
        <authorList>
            <consortium name="Ensembl"/>
        </authorList>
    </citation>
    <scope>IDENTIFICATION</scope>
</reference>
<dbReference type="InterPro" id="IPR003439">
    <property type="entry name" value="ABC_transporter-like_ATP-bd"/>
</dbReference>
<organism evidence="11 12">
    <name type="scientific">Cyprinus carpio</name>
    <name type="common">Common carp</name>
    <dbReference type="NCBI Taxonomy" id="7962"/>
    <lineage>
        <taxon>Eukaryota</taxon>
        <taxon>Metazoa</taxon>
        <taxon>Chordata</taxon>
        <taxon>Craniata</taxon>
        <taxon>Vertebrata</taxon>
        <taxon>Euteleostomi</taxon>
        <taxon>Actinopterygii</taxon>
        <taxon>Neopterygii</taxon>
        <taxon>Teleostei</taxon>
        <taxon>Ostariophysi</taxon>
        <taxon>Cypriniformes</taxon>
        <taxon>Cyprinidae</taxon>
        <taxon>Cyprininae</taxon>
        <taxon>Cyprinus</taxon>
    </lineage>
</organism>
<feature type="transmembrane region" description="Helical" evidence="8">
    <location>
        <begin position="670"/>
        <end position="693"/>
    </location>
</feature>
<dbReference type="InterPro" id="IPR027417">
    <property type="entry name" value="P-loop_NTPase"/>
</dbReference>
<evidence type="ECO:0000256" key="6">
    <source>
        <dbReference type="ARBA" id="ARBA00023136"/>
    </source>
</evidence>
<evidence type="ECO:0000256" key="3">
    <source>
        <dbReference type="ARBA" id="ARBA00022741"/>
    </source>
</evidence>
<dbReference type="InterPro" id="IPR003593">
    <property type="entry name" value="AAA+_ATPase"/>
</dbReference>
<dbReference type="InterPro" id="IPR000412">
    <property type="entry name" value="ABC_2_transport"/>
</dbReference>
<evidence type="ECO:0000256" key="5">
    <source>
        <dbReference type="ARBA" id="ARBA00022989"/>
    </source>
</evidence>
<dbReference type="AlphaFoldDB" id="A0A8C1RCW2"/>
<protein>
    <submittedName>
        <fullName evidence="11">ATP-binding cassette, sub-family H, member 1</fullName>
    </submittedName>
</protein>
<keyword evidence="6 8" id="KW-0472">Membrane</keyword>
<name>A0A8C1RCW2_CYPCA</name>
<dbReference type="GO" id="GO:0043190">
    <property type="term" value="C:ATP-binding cassette (ABC) transporter complex"/>
    <property type="evidence" value="ECO:0007669"/>
    <property type="project" value="InterPro"/>
</dbReference>
<keyword evidence="3" id="KW-0547">Nucleotide-binding</keyword>
<dbReference type="PROSITE" id="PS00211">
    <property type="entry name" value="ABC_TRANSPORTER_1"/>
    <property type="match status" value="1"/>
</dbReference>
<dbReference type="GO" id="GO:0140359">
    <property type="term" value="F:ABC-type transporter activity"/>
    <property type="evidence" value="ECO:0007669"/>
    <property type="project" value="InterPro"/>
</dbReference>
<accession>A0A8C1RCW2</accession>
<dbReference type="Proteomes" id="UP000694427">
    <property type="component" value="Unplaced"/>
</dbReference>
<evidence type="ECO:0000259" key="10">
    <source>
        <dbReference type="PROSITE" id="PS51012"/>
    </source>
</evidence>
<comment type="subcellular location">
    <subcellularLocation>
        <location evidence="1">Membrane</location>
        <topology evidence="1">Multi-pass membrane protein</topology>
    </subcellularLocation>
</comment>
<feature type="region of interest" description="Disordered" evidence="7">
    <location>
        <begin position="270"/>
        <end position="305"/>
    </location>
</feature>
<evidence type="ECO:0000256" key="7">
    <source>
        <dbReference type="SAM" id="MobiDB-lite"/>
    </source>
</evidence>
<dbReference type="PROSITE" id="PS50893">
    <property type="entry name" value="ABC_TRANSPORTER_2"/>
    <property type="match status" value="1"/>
</dbReference>
<evidence type="ECO:0000256" key="2">
    <source>
        <dbReference type="ARBA" id="ARBA00022692"/>
    </source>
</evidence>
<keyword evidence="5 8" id="KW-1133">Transmembrane helix</keyword>
<dbReference type="InterPro" id="IPR013525">
    <property type="entry name" value="ABC2_TM"/>
</dbReference>
<feature type="transmembrane region" description="Helical" evidence="8">
    <location>
        <begin position="547"/>
        <end position="573"/>
    </location>
</feature>
<accession>A0A8C1BM72</accession>